<sequence>MDTPAAGQLGHGRRCGGCCCLCANLLLTFPGSMRRATTATSSRVASPLHCCVSFDLMGVIRLTVSRRYRPCCRLPSGFLSQAGRAARLPRRPHFTLSPLSYAQPFTISPAITLSFSPLHSSFLLSPAPFSSSPHAPTSHARPSTLPTPFHSLGAPYTSHAHVDLCASRRQFAAYKVYVPEAQSRDPPVSARRLKRGLPPFLPPSLPPSFLPSFLPPPHLNRGSTRRCSG</sequence>
<reference evidence="1 2" key="1">
    <citation type="submission" date="2019-05" db="EMBL/GenBank/DDBJ databases">
        <title>Another draft genome of Portunus trituberculatus and its Hox gene families provides insights of decapod evolution.</title>
        <authorList>
            <person name="Jeong J.-H."/>
            <person name="Song I."/>
            <person name="Kim S."/>
            <person name="Choi T."/>
            <person name="Kim D."/>
            <person name="Ryu S."/>
            <person name="Kim W."/>
        </authorList>
    </citation>
    <scope>NUCLEOTIDE SEQUENCE [LARGE SCALE GENOMIC DNA]</scope>
    <source>
        <tissue evidence="1">Muscle</tissue>
    </source>
</reference>
<accession>A0A5B7G8L5</accession>
<evidence type="ECO:0000313" key="2">
    <source>
        <dbReference type="Proteomes" id="UP000324222"/>
    </source>
</evidence>
<dbReference type="Proteomes" id="UP000324222">
    <property type="component" value="Unassembled WGS sequence"/>
</dbReference>
<evidence type="ECO:0000313" key="1">
    <source>
        <dbReference type="EMBL" id="MPC56590.1"/>
    </source>
</evidence>
<proteinExistence type="predicted"/>
<keyword evidence="2" id="KW-1185">Reference proteome</keyword>
<dbReference type="EMBL" id="VSRR010014064">
    <property type="protein sequence ID" value="MPC56590.1"/>
    <property type="molecule type" value="Genomic_DNA"/>
</dbReference>
<dbReference type="AlphaFoldDB" id="A0A5B7G8L5"/>
<organism evidence="1 2">
    <name type="scientific">Portunus trituberculatus</name>
    <name type="common">Swimming crab</name>
    <name type="synonym">Neptunus trituberculatus</name>
    <dbReference type="NCBI Taxonomy" id="210409"/>
    <lineage>
        <taxon>Eukaryota</taxon>
        <taxon>Metazoa</taxon>
        <taxon>Ecdysozoa</taxon>
        <taxon>Arthropoda</taxon>
        <taxon>Crustacea</taxon>
        <taxon>Multicrustacea</taxon>
        <taxon>Malacostraca</taxon>
        <taxon>Eumalacostraca</taxon>
        <taxon>Eucarida</taxon>
        <taxon>Decapoda</taxon>
        <taxon>Pleocyemata</taxon>
        <taxon>Brachyura</taxon>
        <taxon>Eubrachyura</taxon>
        <taxon>Portunoidea</taxon>
        <taxon>Portunidae</taxon>
        <taxon>Portuninae</taxon>
        <taxon>Portunus</taxon>
    </lineage>
</organism>
<protein>
    <submittedName>
        <fullName evidence="1">Uncharacterized protein</fullName>
    </submittedName>
</protein>
<name>A0A5B7G8L5_PORTR</name>
<gene>
    <name evidence="1" type="ORF">E2C01_050553</name>
</gene>
<comment type="caution">
    <text evidence="1">The sequence shown here is derived from an EMBL/GenBank/DDBJ whole genome shotgun (WGS) entry which is preliminary data.</text>
</comment>